<reference evidence="1 2" key="1">
    <citation type="journal article" date="2015" name="Sci. Rep.">
        <title>Genome of the facultative scuticociliatosis pathogen Pseudocohnilembus persalinus provides insight into its virulence through horizontal gene transfer.</title>
        <authorList>
            <person name="Xiong J."/>
            <person name="Wang G."/>
            <person name="Cheng J."/>
            <person name="Tian M."/>
            <person name="Pan X."/>
            <person name="Warren A."/>
            <person name="Jiang C."/>
            <person name="Yuan D."/>
            <person name="Miao W."/>
        </authorList>
    </citation>
    <scope>NUCLEOTIDE SEQUENCE [LARGE SCALE GENOMIC DNA]</scope>
    <source>
        <strain evidence="1">36N120E</strain>
    </source>
</reference>
<dbReference type="EMBL" id="LDAU01000090">
    <property type="protein sequence ID" value="KRX06962.1"/>
    <property type="molecule type" value="Genomic_DNA"/>
</dbReference>
<evidence type="ECO:0000313" key="1">
    <source>
        <dbReference type="EMBL" id="KRX06962.1"/>
    </source>
</evidence>
<gene>
    <name evidence="1" type="ORF">PPERSA_07125</name>
</gene>
<dbReference type="AlphaFoldDB" id="A0A0V0QXK1"/>
<protein>
    <submittedName>
        <fullName evidence="1">Uncharacterized protein</fullName>
    </submittedName>
</protein>
<evidence type="ECO:0000313" key="2">
    <source>
        <dbReference type="Proteomes" id="UP000054937"/>
    </source>
</evidence>
<organism evidence="1 2">
    <name type="scientific">Pseudocohnilembus persalinus</name>
    <name type="common">Ciliate</name>
    <dbReference type="NCBI Taxonomy" id="266149"/>
    <lineage>
        <taxon>Eukaryota</taxon>
        <taxon>Sar</taxon>
        <taxon>Alveolata</taxon>
        <taxon>Ciliophora</taxon>
        <taxon>Intramacronucleata</taxon>
        <taxon>Oligohymenophorea</taxon>
        <taxon>Scuticociliatia</taxon>
        <taxon>Philasterida</taxon>
        <taxon>Pseudocohnilembidae</taxon>
        <taxon>Pseudocohnilembus</taxon>
    </lineage>
</organism>
<sequence>MKEREEEALRAAEYRAKYLNSSEKARAAETSSQFWQTHAQNVERQKSIELQNSENLRRSQVDGLIRSHSRELVDREREKVNLLTTVVHKDQQVRDLAVQNSLTRSELARKEVDLRNSRVEKQYYQSRAEQEQNARLLDNSINSQLRAQDQLRNSQELNAYKQVYDREIGSLNNLVSSKQQEAEIWKNSFHRANSRY</sequence>
<proteinExistence type="predicted"/>
<comment type="caution">
    <text evidence="1">The sequence shown here is derived from an EMBL/GenBank/DDBJ whole genome shotgun (WGS) entry which is preliminary data.</text>
</comment>
<dbReference type="InParanoid" id="A0A0V0QXK1"/>
<dbReference type="Proteomes" id="UP000054937">
    <property type="component" value="Unassembled WGS sequence"/>
</dbReference>
<accession>A0A0V0QXK1</accession>
<name>A0A0V0QXK1_PSEPJ</name>
<keyword evidence="2" id="KW-1185">Reference proteome</keyword>